<accession>A0A1S2YVH8</accession>
<proteinExistence type="inferred from homology"/>
<evidence type="ECO:0000313" key="6">
    <source>
        <dbReference type="Proteomes" id="UP000087171"/>
    </source>
</evidence>
<dbReference type="RefSeq" id="XP_004510561.1">
    <property type="nucleotide sequence ID" value="XM_004510504.3"/>
</dbReference>
<dbReference type="PROSITE" id="PS51795">
    <property type="entry name" value="ZF_FLZ"/>
    <property type="match status" value="1"/>
</dbReference>
<reference evidence="7" key="2">
    <citation type="submission" date="2025-08" db="UniProtKB">
        <authorList>
            <consortium name="RefSeq"/>
        </authorList>
    </citation>
    <scope>IDENTIFICATION</scope>
    <source>
        <tissue evidence="7">Etiolated seedlings</tissue>
    </source>
</reference>
<evidence type="ECO:0000256" key="4">
    <source>
        <dbReference type="PROSITE-ProRule" id="PRU01131"/>
    </source>
</evidence>
<dbReference type="Proteomes" id="UP000087171">
    <property type="component" value="Chromosome Ca7"/>
</dbReference>
<organism evidence="6 7">
    <name type="scientific">Cicer arietinum</name>
    <name type="common">Chickpea</name>
    <name type="synonym">Garbanzo</name>
    <dbReference type="NCBI Taxonomy" id="3827"/>
    <lineage>
        <taxon>Eukaryota</taxon>
        <taxon>Viridiplantae</taxon>
        <taxon>Streptophyta</taxon>
        <taxon>Embryophyta</taxon>
        <taxon>Tracheophyta</taxon>
        <taxon>Spermatophyta</taxon>
        <taxon>Magnoliopsida</taxon>
        <taxon>eudicotyledons</taxon>
        <taxon>Gunneridae</taxon>
        <taxon>Pentapetalae</taxon>
        <taxon>rosids</taxon>
        <taxon>fabids</taxon>
        <taxon>Fabales</taxon>
        <taxon>Fabaceae</taxon>
        <taxon>Papilionoideae</taxon>
        <taxon>50 kb inversion clade</taxon>
        <taxon>NPAAA clade</taxon>
        <taxon>Hologalegina</taxon>
        <taxon>IRL clade</taxon>
        <taxon>Cicereae</taxon>
        <taxon>Cicer</taxon>
    </lineage>
</organism>
<gene>
    <name evidence="7" type="primary">LOC101513746</name>
</gene>
<sequence>MNIFKVKSKEEKHELNIRRKHHFSSIDSTNMKVGLKLLPQITNSKSNSNVLIKSSLKKSNQIIPMDFCFLKTCNLCNKKLSPHKDIYMYRGDQGFCSIECRNRQIFLDEMKELESSTKKMVQSYRQCCNEARRETHHILEDLRMQRFKSKLYKPFPI</sequence>
<dbReference type="GO" id="GO:0008270">
    <property type="term" value="F:zinc ion binding"/>
    <property type="evidence" value="ECO:0007669"/>
    <property type="project" value="UniProtKB-KW"/>
</dbReference>
<dbReference type="Pfam" id="PF04570">
    <property type="entry name" value="zf-FLZ"/>
    <property type="match status" value="1"/>
</dbReference>
<keyword evidence="2" id="KW-0479">Metal-binding</keyword>
<dbReference type="GeneID" id="101513746"/>
<evidence type="ECO:0000256" key="3">
    <source>
        <dbReference type="ARBA" id="ARBA00022771"/>
    </source>
</evidence>
<name>A0A1S2YVH8_CICAR</name>
<dbReference type="OrthoDB" id="1927223at2759"/>
<dbReference type="InterPro" id="IPR044181">
    <property type="entry name" value="FLZ17/18"/>
</dbReference>
<dbReference type="InterPro" id="IPR007650">
    <property type="entry name" value="Zf-FLZ_dom"/>
</dbReference>
<keyword evidence="3" id="KW-0863">Zinc-finger</keyword>
<dbReference type="PANTHER" id="PTHR47847:SF2">
    <property type="entry name" value="FCS-LIKE ZINC FINGER 17-RELATED"/>
    <property type="match status" value="1"/>
</dbReference>
<protein>
    <submittedName>
        <fullName evidence="7">FCS-Like Zinc finger 17-like</fullName>
    </submittedName>
</protein>
<feature type="domain" description="FLZ-type" evidence="5">
    <location>
        <begin position="68"/>
        <end position="112"/>
    </location>
</feature>
<dbReference type="KEGG" id="cam:101513746"/>
<evidence type="ECO:0000313" key="7">
    <source>
        <dbReference type="RefSeq" id="XP_004510561.1"/>
    </source>
</evidence>
<reference evidence="6" key="1">
    <citation type="journal article" date="2013" name="Nat. Biotechnol.">
        <title>Draft genome sequence of chickpea (Cicer arietinum) provides a resource for trait improvement.</title>
        <authorList>
            <person name="Varshney R.K."/>
            <person name="Song C."/>
            <person name="Saxena R.K."/>
            <person name="Azam S."/>
            <person name="Yu S."/>
            <person name="Sharpe A.G."/>
            <person name="Cannon S."/>
            <person name="Baek J."/>
            <person name="Rosen B.D."/>
            <person name="Tar'an B."/>
            <person name="Millan T."/>
            <person name="Zhang X."/>
            <person name="Ramsay L.D."/>
            <person name="Iwata A."/>
            <person name="Wang Y."/>
            <person name="Nelson W."/>
            <person name="Farmer A.D."/>
            <person name="Gaur P.M."/>
            <person name="Soderlund C."/>
            <person name="Penmetsa R.V."/>
            <person name="Xu C."/>
            <person name="Bharti A.K."/>
            <person name="He W."/>
            <person name="Winter P."/>
            <person name="Zhao S."/>
            <person name="Hane J.K."/>
            <person name="Carrasquilla-Garcia N."/>
            <person name="Condie J.A."/>
            <person name="Upadhyaya H.D."/>
            <person name="Luo M.C."/>
            <person name="Thudi M."/>
            <person name="Gowda C.L."/>
            <person name="Singh N.P."/>
            <person name="Lichtenzveig J."/>
            <person name="Gali K.K."/>
            <person name="Rubio J."/>
            <person name="Nadarajan N."/>
            <person name="Dolezel J."/>
            <person name="Bansal K.C."/>
            <person name="Xu X."/>
            <person name="Edwards D."/>
            <person name="Zhang G."/>
            <person name="Kahl G."/>
            <person name="Gil J."/>
            <person name="Singh K.B."/>
            <person name="Datta S.K."/>
            <person name="Jackson S.A."/>
            <person name="Wang J."/>
            <person name="Cook D.R."/>
        </authorList>
    </citation>
    <scope>NUCLEOTIDE SEQUENCE [LARGE SCALE GENOMIC DNA]</scope>
    <source>
        <strain evidence="6">cv. CDC Frontier</strain>
    </source>
</reference>
<dbReference type="AlphaFoldDB" id="A0A1S2YVH8"/>
<evidence type="ECO:0000256" key="1">
    <source>
        <dbReference type="ARBA" id="ARBA00009374"/>
    </source>
</evidence>
<dbReference type="PANTHER" id="PTHR47847">
    <property type="entry name" value="FCS-LIKE ZINC FINGER 17"/>
    <property type="match status" value="1"/>
</dbReference>
<dbReference type="PaxDb" id="3827-XP_004510561.1"/>
<comment type="similarity">
    <text evidence="1">Belongs to the FLZ family.</text>
</comment>
<dbReference type="eggNOG" id="ENOG502S8BY">
    <property type="taxonomic scope" value="Eukaryota"/>
</dbReference>
<keyword evidence="6" id="KW-1185">Reference proteome</keyword>
<keyword evidence="3" id="KW-0862">Zinc</keyword>
<evidence type="ECO:0000259" key="5">
    <source>
        <dbReference type="PROSITE" id="PS51795"/>
    </source>
</evidence>
<evidence type="ECO:0000256" key="2">
    <source>
        <dbReference type="ARBA" id="ARBA00022723"/>
    </source>
</evidence>
<dbReference type="STRING" id="3827.A0A1S2YVH8"/>
<feature type="zinc finger region" description="FLZ-type" evidence="4">
    <location>
        <begin position="68"/>
        <end position="112"/>
    </location>
</feature>